<dbReference type="GO" id="GO:0004794">
    <property type="term" value="F:threonine deaminase activity"/>
    <property type="evidence" value="ECO:0007669"/>
    <property type="project" value="TreeGrafter"/>
</dbReference>
<dbReference type="GO" id="GO:0006567">
    <property type="term" value="P:L-threonine catabolic process"/>
    <property type="evidence" value="ECO:0007669"/>
    <property type="project" value="TreeGrafter"/>
</dbReference>
<dbReference type="GO" id="GO:0003941">
    <property type="term" value="F:L-serine ammonia-lyase activity"/>
    <property type="evidence" value="ECO:0007669"/>
    <property type="project" value="TreeGrafter"/>
</dbReference>
<dbReference type="Gene3D" id="3.40.50.1100">
    <property type="match status" value="2"/>
</dbReference>
<dbReference type="SUPFAM" id="SSF53686">
    <property type="entry name" value="Tryptophan synthase beta subunit-like PLP-dependent enzymes"/>
    <property type="match status" value="1"/>
</dbReference>
<dbReference type="InterPro" id="IPR000634">
    <property type="entry name" value="Ser/Thr_deHydtase_PyrdxlP-BS"/>
</dbReference>
<dbReference type="GO" id="GO:0006565">
    <property type="term" value="P:L-serine catabolic process"/>
    <property type="evidence" value="ECO:0007669"/>
    <property type="project" value="TreeGrafter"/>
</dbReference>
<protein>
    <submittedName>
        <fullName evidence="5">L-threonine ammonia-lyase</fullName>
    </submittedName>
</protein>
<evidence type="ECO:0000313" key="6">
    <source>
        <dbReference type="Proteomes" id="UP000199092"/>
    </source>
</evidence>
<dbReference type="NCBIfam" id="NF006094">
    <property type="entry name" value="PRK08246.1"/>
    <property type="match status" value="1"/>
</dbReference>
<evidence type="ECO:0000259" key="4">
    <source>
        <dbReference type="Pfam" id="PF00291"/>
    </source>
</evidence>
<gene>
    <name evidence="5" type="ORF">SAMN04488543_2619</name>
</gene>
<dbReference type="InterPro" id="IPR050147">
    <property type="entry name" value="Ser/Thr_Dehydratase"/>
</dbReference>
<organism evidence="5 6">
    <name type="scientific">Friedmanniella luteola</name>
    <dbReference type="NCBI Taxonomy" id="546871"/>
    <lineage>
        <taxon>Bacteria</taxon>
        <taxon>Bacillati</taxon>
        <taxon>Actinomycetota</taxon>
        <taxon>Actinomycetes</taxon>
        <taxon>Propionibacteriales</taxon>
        <taxon>Nocardioidaceae</taxon>
        <taxon>Friedmanniella</taxon>
    </lineage>
</organism>
<dbReference type="PANTHER" id="PTHR48078">
    <property type="entry name" value="THREONINE DEHYDRATASE, MITOCHONDRIAL-RELATED"/>
    <property type="match status" value="1"/>
</dbReference>
<dbReference type="EMBL" id="LT629749">
    <property type="protein sequence ID" value="SDS90702.1"/>
    <property type="molecule type" value="Genomic_DNA"/>
</dbReference>
<dbReference type="PANTHER" id="PTHR48078:SF6">
    <property type="entry name" value="L-THREONINE DEHYDRATASE CATABOLIC TDCB"/>
    <property type="match status" value="1"/>
</dbReference>
<dbReference type="STRING" id="546871.SAMN04488543_2619"/>
<feature type="domain" description="Tryptophan synthase beta chain-like PALP" evidence="4">
    <location>
        <begin position="38"/>
        <end position="315"/>
    </location>
</feature>
<dbReference type="InterPro" id="IPR001926">
    <property type="entry name" value="TrpB-like_PALP"/>
</dbReference>
<dbReference type="PROSITE" id="PS00165">
    <property type="entry name" value="DEHYDRATASE_SER_THR"/>
    <property type="match status" value="1"/>
</dbReference>
<evidence type="ECO:0000313" key="5">
    <source>
        <dbReference type="EMBL" id="SDS90702.1"/>
    </source>
</evidence>
<dbReference type="Pfam" id="PF00291">
    <property type="entry name" value="PALP"/>
    <property type="match status" value="1"/>
</dbReference>
<dbReference type="GO" id="GO:0009097">
    <property type="term" value="P:isoleucine biosynthetic process"/>
    <property type="evidence" value="ECO:0007669"/>
    <property type="project" value="TreeGrafter"/>
</dbReference>
<keyword evidence="2" id="KW-0663">Pyridoxal phosphate</keyword>
<accession>A0A1H1W147</accession>
<evidence type="ECO:0000256" key="3">
    <source>
        <dbReference type="ARBA" id="ARBA00023239"/>
    </source>
</evidence>
<sequence length="323" mass="32620">MPAPGATADETEGVTLVTPVLPPTTRDVAEAADRLRAYVRRTPLLRLSLDGRPLVLKLEQLQLSGSFKLRGALNAVLAGHAHDHVVTASGGNHGLGVATAAALLGITATVFVPASVPEVKARRIAAKGVTLVRTGATYAEAAAAAAELAARPGHRYIPAYDDPLVVAGNGTVAAEVVADAPDVDTVVVAAGGGGLSAGSALAVGERLLVLAEPERCSAVHDALVAGHPVDAPVESLASSALGATRIGRVPFDVLAPRARSGAVRSVLVSEAAIVAARDRLWEECRIATEPAAAVPLAAWLAGDVPGALPCLVVCGANADWTPL</sequence>
<name>A0A1H1W147_9ACTN</name>
<reference evidence="5 6" key="1">
    <citation type="submission" date="2016-10" db="EMBL/GenBank/DDBJ databases">
        <authorList>
            <person name="de Groot N.N."/>
        </authorList>
    </citation>
    <scope>NUCLEOTIDE SEQUENCE [LARGE SCALE GENOMIC DNA]</scope>
    <source>
        <strain evidence="5 6">DSM 21741</strain>
    </source>
</reference>
<keyword evidence="3 5" id="KW-0456">Lyase</keyword>
<dbReference type="InterPro" id="IPR036052">
    <property type="entry name" value="TrpB-like_PALP_sf"/>
</dbReference>
<evidence type="ECO:0000256" key="1">
    <source>
        <dbReference type="ARBA" id="ARBA00001933"/>
    </source>
</evidence>
<dbReference type="Proteomes" id="UP000199092">
    <property type="component" value="Chromosome I"/>
</dbReference>
<keyword evidence="6" id="KW-1185">Reference proteome</keyword>
<comment type="cofactor">
    <cofactor evidence="1">
        <name>pyridoxal 5'-phosphate</name>
        <dbReference type="ChEBI" id="CHEBI:597326"/>
    </cofactor>
</comment>
<proteinExistence type="predicted"/>
<dbReference type="GO" id="GO:0030170">
    <property type="term" value="F:pyridoxal phosphate binding"/>
    <property type="evidence" value="ECO:0007669"/>
    <property type="project" value="InterPro"/>
</dbReference>
<evidence type="ECO:0000256" key="2">
    <source>
        <dbReference type="ARBA" id="ARBA00022898"/>
    </source>
</evidence>
<dbReference type="AlphaFoldDB" id="A0A1H1W147"/>